<reference evidence="1" key="1">
    <citation type="journal article" date="2022" name="Int. J. Mol. Sci.">
        <title>Draft Genome of Tanacetum Coccineum: Genomic Comparison of Closely Related Tanacetum-Family Plants.</title>
        <authorList>
            <person name="Yamashiro T."/>
            <person name="Shiraishi A."/>
            <person name="Nakayama K."/>
            <person name="Satake H."/>
        </authorList>
    </citation>
    <scope>NUCLEOTIDE SEQUENCE</scope>
</reference>
<evidence type="ECO:0000313" key="2">
    <source>
        <dbReference type="Proteomes" id="UP001151760"/>
    </source>
</evidence>
<evidence type="ECO:0000313" key="1">
    <source>
        <dbReference type="EMBL" id="GJT74224.1"/>
    </source>
</evidence>
<gene>
    <name evidence="1" type="ORF">Tco_1040949</name>
</gene>
<accession>A0ABQ5GGI4</accession>
<proteinExistence type="predicted"/>
<organism evidence="1 2">
    <name type="scientific">Tanacetum coccineum</name>
    <dbReference type="NCBI Taxonomy" id="301880"/>
    <lineage>
        <taxon>Eukaryota</taxon>
        <taxon>Viridiplantae</taxon>
        <taxon>Streptophyta</taxon>
        <taxon>Embryophyta</taxon>
        <taxon>Tracheophyta</taxon>
        <taxon>Spermatophyta</taxon>
        <taxon>Magnoliopsida</taxon>
        <taxon>eudicotyledons</taxon>
        <taxon>Gunneridae</taxon>
        <taxon>Pentapetalae</taxon>
        <taxon>asterids</taxon>
        <taxon>campanulids</taxon>
        <taxon>Asterales</taxon>
        <taxon>Asteraceae</taxon>
        <taxon>Asteroideae</taxon>
        <taxon>Anthemideae</taxon>
        <taxon>Anthemidinae</taxon>
        <taxon>Tanacetum</taxon>
    </lineage>
</organism>
<sequence>MHLYVKTPTLPSSDSWFVAVVSFFDNLIQSQQDGVYDSVKLDIHHTRLGNCFGTLNFVGCGRRSWVLKAKIIQLCTCSEPASETFLERFAIESDLGCLVLTITVIGIQIIGLNKRIVGG</sequence>
<name>A0ABQ5GGI4_9ASTR</name>
<protein>
    <submittedName>
        <fullName evidence="1">Uncharacterized protein</fullName>
    </submittedName>
</protein>
<comment type="caution">
    <text evidence="1">The sequence shown here is derived from an EMBL/GenBank/DDBJ whole genome shotgun (WGS) entry which is preliminary data.</text>
</comment>
<keyword evidence="2" id="KW-1185">Reference proteome</keyword>
<dbReference type="Proteomes" id="UP001151760">
    <property type="component" value="Unassembled WGS sequence"/>
</dbReference>
<reference evidence="1" key="2">
    <citation type="submission" date="2022-01" db="EMBL/GenBank/DDBJ databases">
        <authorList>
            <person name="Yamashiro T."/>
            <person name="Shiraishi A."/>
            <person name="Satake H."/>
            <person name="Nakayama K."/>
        </authorList>
    </citation>
    <scope>NUCLEOTIDE SEQUENCE</scope>
</reference>
<dbReference type="EMBL" id="BQNB010018422">
    <property type="protein sequence ID" value="GJT74224.1"/>
    <property type="molecule type" value="Genomic_DNA"/>
</dbReference>